<proteinExistence type="predicted"/>
<evidence type="ECO:0000313" key="2">
    <source>
        <dbReference type="EMBL" id="VDL91453.1"/>
    </source>
</evidence>
<dbReference type="EMBL" id="UYSU01033104">
    <property type="protein sequence ID" value="VDL91453.1"/>
    <property type="molecule type" value="Genomic_DNA"/>
</dbReference>
<evidence type="ECO:0000256" key="1">
    <source>
        <dbReference type="SAM" id="MobiDB-lite"/>
    </source>
</evidence>
<evidence type="ECO:0000313" key="4">
    <source>
        <dbReference type="WBParaSite" id="SSLN_0000523101-mRNA-1"/>
    </source>
</evidence>
<reference evidence="4" key="1">
    <citation type="submission" date="2016-06" db="UniProtKB">
        <authorList>
            <consortium name="WormBaseParasite"/>
        </authorList>
    </citation>
    <scope>IDENTIFICATION</scope>
</reference>
<name>A0A183SLH0_SCHSO</name>
<organism evidence="4">
    <name type="scientific">Schistocephalus solidus</name>
    <name type="common">Tapeworm</name>
    <dbReference type="NCBI Taxonomy" id="70667"/>
    <lineage>
        <taxon>Eukaryota</taxon>
        <taxon>Metazoa</taxon>
        <taxon>Spiralia</taxon>
        <taxon>Lophotrochozoa</taxon>
        <taxon>Platyhelminthes</taxon>
        <taxon>Cestoda</taxon>
        <taxon>Eucestoda</taxon>
        <taxon>Diphyllobothriidea</taxon>
        <taxon>Diphyllobothriidae</taxon>
        <taxon>Schistocephalus</taxon>
    </lineage>
</organism>
<reference evidence="2 3" key="2">
    <citation type="submission" date="2018-11" db="EMBL/GenBank/DDBJ databases">
        <authorList>
            <consortium name="Pathogen Informatics"/>
        </authorList>
    </citation>
    <scope>NUCLEOTIDE SEQUENCE [LARGE SCALE GENOMIC DNA]</scope>
    <source>
        <strain evidence="2 3">NST_G2</strain>
    </source>
</reference>
<protein>
    <submittedName>
        <fullName evidence="4">C2H2-type domain-containing protein</fullName>
    </submittedName>
</protein>
<feature type="compositionally biased region" description="Low complexity" evidence="1">
    <location>
        <begin position="117"/>
        <end position="126"/>
    </location>
</feature>
<accession>A0A183SLH0</accession>
<keyword evidence="3" id="KW-1185">Reference proteome</keyword>
<feature type="region of interest" description="Disordered" evidence="1">
    <location>
        <begin position="115"/>
        <end position="135"/>
    </location>
</feature>
<sequence length="178" mass="19267">MSLRVLTDREVKKDATRTLKKSLKQLKINPATSEDLAQDRPAWRRSVKTGSAIYEAKRIATAKAKRAAREPPAPRTNTVDARALPTCPRCQRIFHARIGLVGHLRTQCTNNPTIPTSASNSANPPSDSHTLTPGINSITSTIIETTSQNSSPVTPTTAFAFTTTTTISDGDSLLNCLQ</sequence>
<gene>
    <name evidence="2" type="ORF">SSLN_LOCUS5068</name>
</gene>
<dbReference type="Proteomes" id="UP000275846">
    <property type="component" value="Unassembled WGS sequence"/>
</dbReference>
<dbReference type="WBParaSite" id="SSLN_0000523101-mRNA-1">
    <property type="protein sequence ID" value="SSLN_0000523101-mRNA-1"/>
    <property type="gene ID" value="SSLN_0000523101"/>
</dbReference>
<dbReference type="AlphaFoldDB" id="A0A183SLH0"/>
<evidence type="ECO:0000313" key="3">
    <source>
        <dbReference type="Proteomes" id="UP000275846"/>
    </source>
</evidence>